<geneLocation type="plasmid" evidence="2">
    <name>pColt5.8d</name>
</geneLocation>
<feature type="compositionally biased region" description="Basic residues" evidence="1">
    <location>
        <begin position="1"/>
        <end position="11"/>
    </location>
</feature>
<evidence type="ECO:0000256" key="1">
    <source>
        <dbReference type="SAM" id="MobiDB-lite"/>
    </source>
</evidence>
<sequence>MKRADSRRKSGSKSILKEMTRGRQALPPGTKIGKFQGRR</sequence>
<gene>
    <name evidence="2" type="ORF">pC5.8d_712</name>
</gene>
<accession>A0A7S5DS23</accession>
<protein>
    <submittedName>
        <fullName evidence="2">Uncharacterized protein</fullName>
    </submittedName>
</protein>
<feature type="region of interest" description="Disordered" evidence="1">
    <location>
        <begin position="1"/>
        <end position="39"/>
    </location>
</feature>
<dbReference type="EMBL" id="MK318974">
    <property type="protein sequence ID" value="QCL10015.1"/>
    <property type="molecule type" value="Genomic_DNA"/>
</dbReference>
<organism evidence="2">
    <name type="scientific">Rhizobium rhizogenes</name>
    <name type="common">Agrobacterium rhizogenes</name>
    <dbReference type="NCBI Taxonomy" id="359"/>
    <lineage>
        <taxon>Bacteria</taxon>
        <taxon>Pseudomonadati</taxon>
        <taxon>Pseudomonadota</taxon>
        <taxon>Alphaproteobacteria</taxon>
        <taxon>Hyphomicrobiales</taxon>
        <taxon>Rhizobiaceae</taxon>
        <taxon>Rhizobium/Agrobacterium group</taxon>
        <taxon>Rhizobium</taxon>
    </lineage>
</organism>
<keyword evidence="2" id="KW-0614">Plasmid</keyword>
<dbReference type="AlphaFoldDB" id="A0A7S5DS23"/>
<reference evidence="2" key="1">
    <citation type="submission" date="2018-12" db="EMBL/GenBank/DDBJ databases">
        <title>Three Rhizobium rhizogenes strains isolated from the same crown gall tumor carry diverse plasmids.</title>
        <authorList>
            <person name="Pulawska J."/>
            <person name="Kuzmanovic N."/>
        </authorList>
    </citation>
    <scope>NUCLEOTIDE SEQUENCE</scope>
    <source>
        <strain evidence="2">Colt5.8</strain>
        <plasmid evidence="2">pColt5.8d</plasmid>
    </source>
</reference>
<evidence type="ECO:0000313" key="2">
    <source>
        <dbReference type="EMBL" id="QCL10015.1"/>
    </source>
</evidence>
<proteinExistence type="predicted"/>
<name>A0A7S5DS23_RHIRH</name>